<dbReference type="AlphaFoldDB" id="A0A4Z1FDA2"/>
<evidence type="ECO:0000313" key="2">
    <source>
        <dbReference type="Proteomes" id="UP000297910"/>
    </source>
</evidence>
<reference evidence="1 2" key="1">
    <citation type="submission" date="2017-12" db="EMBL/GenBank/DDBJ databases">
        <title>Comparative genomics of Botrytis spp.</title>
        <authorList>
            <person name="Valero-Jimenez C.A."/>
            <person name="Tapia P."/>
            <person name="Veloso J."/>
            <person name="Silva-Moreno E."/>
            <person name="Staats M."/>
            <person name="Valdes J.H."/>
            <person name="Van Kan J.A.L."/>
        </authorList>
    </citation>
    <scope>NUCLEOTIDE SEQUENCE [LARGE SCALE GENOMIC DNA]</scope>
    <source>
        <strain evidence="1 2">Bp0003</strain>
    </source>
</reference>
<gene>
    <name evidence="1" type="ORF">BPAE_0267g00030</name>
</gene>
<protein>
    <submittedName>
        <fullName evidence="1">Uncharacterized protein</fullName>
    </submittedName>
</protein>
<proteinExistence type="predicted"/>
<organism evidence="1 2">
    <name type="scientific">Botrytis paeoniae</name>
    <dbReference type="NCBI Taxonomy" id="278948"/>
    <lineage>
        <taxon>Eukaryota</taxon>
        <taxon>Fungi</taxon>
        <taxon>Dikarya</taxon>
        <taxon>Ascomycota</taxon>
        <taxon>Pezizomycotina</taxon>
        <taxon>Leotiomycetes</taxon>
        <taxon>Helotiales</taxon>
        <taxon>Sclerotiniaceae</taxon>
        <taxon>Botrytis</taxon>
    </lineage>
</organism>
<dbReference type="EMBL" id="PQXI01000266">
    <property type="protein sequence ID" value="TGO20763.1"/>
    <property type="molecule type" value="Genomic_DNA"/>
</dbReference>
<evidence type="ECO:0000313" key="1">
    <source>
        <dbReference type="EMBL" id="TGO20763.1"/>
    </source>
</evidence>
<keyword evidence="2" id="KW-1185">Reference proteome</keyword>
<sequence length="74" mass="8574">MRSDGHVVNRELFVSSATTRPGKIARFRTATCVHDKFKLILNLEVHEWEFALRKQSEHERLSVPPVVPQRPPNI</sequence>
<name>A0A4Z1FDA2_9HELO</name>
<accession>A0A4Z1FDA2</accession>
<dbReference type="Proteomes" id="UP000297910">
    <property type="component" value="Unassembled WGS sequence"/>
</dbReference>
<comment type="caution">
    <text evidence="1">The sequence shown here is derived from an EMBL/GenBank/DDBJ whole genome shotgun (WGS) entry which is preliminary data.</text>
</comment>